<gene>
    <name evidence="1" type="ORF">CBM2613_B110211</name>
</gene>
<dbReference type="AlphaFoldDB" id="A0A375E6I3"/>
<dbReference type="Proteomes" id="UP000256952">
    <property type="component" value="Chromosome CBM2613_b"/>
</dbReference>
<proteinExistence type="predicted"/>
<accession>A0A375E6I3</accession>
<evidence type="ECO:0000313" key="1">
    <source>
        <dbReference type="EMBL" id="SOZ68125.1"/>
    </source>
</evidence>
<organism evidence="1">
    <name type="scientific">Cupriavidus taiwanensis</name>
    <dbReference type="NCBI Taxonomy" id="164546"/>
    <lineage>
        <taxon>Bacteria</taxon>
        <taxon>Pseudomonadati</taxon>
        <taxon>Pseudomonadota</taxon>
        <taxon>Betaproteobacteria</taxon>
        <taxon>Burkholderiales</taxon>
        <taxon>Burkholderiaceae</taxon>
        <taxon>Cupriavidus</taxon>
    </lineage>
</organism>
<name>A0A375E6I3_9BURK</name>
<dbReference type="EMBL" id="OFTH01000036">
    <property type="protein sequence ID" value="SOZ68125.1"/>
    <property type="molecule type" value="Genomic_DNA"/>
</dbReference>
<reference evidence="1" key="1">
    <citation type="submission" date="2018-01" db="EMBL/GenBank/DDBJ databases">
        <authorList>
            <person name="Clerissi C."/>
        </authorList>
    </citation>
    <scope>NUCLEOTIDE SEQUENCE</scope>
    <source>
        <strain evidence="1">Cupriavidus taiwanensis STM 8556</strain>
    </source>
</reference>
<comment type="caution">
    <text evidence="1">The sequence shown here is derived from an EMBL/GenBank/DDBJ whole genome shotgun (WGS) entry which is preliminary data.</text>
</comment>
<sequence>MTGPAKKVRMRTSAEGMRVVVQHEPLLYIARHILRYISYDLKSSPHLAMAAAAPAMPSVRWRTKPGCLSPRRFPTFI</sequence>
<protein>
    <submittedName>
        <fullName evidence="1">Uncharacterized protein</fullName>
    </submittedName>
</protein>